<dbReference type="InterPro" id="IPR032675">
    <property type="entry name" value="LRR_dom_sf"/>
</dbReference>
<gene>
    <name evidence="4" type="ORF">GDO81_009972</name>
</gene>
<protein>
    <recommendedName>
        <fullName evidence="6">Leucine-rich repeat and guanylate kinase domain-containing protein</fullName>
    </recommendedName>
</protein>
<dbReference type="Pfam" id="PF12799">
    <property type="entry name" value="LRR_4"/>
    <property type="match status" value="1"/>
</dbReference>
<feature type="coiled-coil region" evidence="3">
    <location>
        <begin position="305"/>
        <end position="346"/>
    </location>
</feature>
<dbReference type="SMART" id="SM00369">
    <property type="entry name" value="LRR_TYP"/>
    <property type="match status" value="4"/>
</dbReference>
<dbReference type="SMART" id="SM00365">
    <property type="entry name" value="LRR_SD22"/>
    <property type="match status" value="4"/>
</dbReference>
<dbReference type="SUPFAM" id="SSF52058">
    <property type="entry name" value="L domain-like"/>
    <property type="match status" value="1"/>
</dbReference>
<evidence type="ECO:0000313" key="4">
    <source>
        <dbReference type="EMBL" id="KAG8576783.1"/>
    </source>
</evidence>
<evidence type="ECO:0000256" key="3">
    <source>
        <dbReference type="SAM" id="Coils"/>
    </source>
</evidence>
<keyword evidence="3" id="KW-0175">Coiled coil</keyword>
<sequence length="421" mass="48621">MDYSIKRQFLEDRATVIDVIPVTWNVKTPGPYYCVTLTMSRIKDLVFDFEFESPYSRGDYPVTDFPEKILKLDLSLNELTTLKAKGFYHLRSLLDLNASCNILHSLPGLAMLSNLQVLDLSYNAISEIEQFKVCTQLVHLNLSHNKIQSIKELPSLVNLTQLHLNSNKLFSLDGIQNLPKLYELFVQHNKIFSLLPLASSFTLNVLDVSNNNISSLSETVHVLHGLQRLSEVKLSGNPLAQSNRYIISLKEHTCIRILDNSILKYPPKAEQLPGYQSILRESLSNMYKEGYTRERMKDAVKKTLLERLKKKKDTLESSIHHFHREIMYLQEELTEFEETMKAEMENCIRYIDVIPQEEFLNIDPDKLQKATEQNLFTRFWENGKRKHENVSFKHLTKPEEVVKAAASLLSQLTLEMPSDDS</sequence>
<dbReference type="PRINTS" id="PR00019">
    <property type="entry name" value="LEURICHRPT"/>
</dbReference>
<dbReference type="InterPro" id="IPR050836">
    <property type="entry name" value="SDS22/Internalin_LRR"/>
</dbReference>
<reference evidence="4" key="1">
    <citation type="thesis" date="2020" institute="ProQuest LLC" country="789 East Eisenhower Parkway, Ann Arbor, MI, USA">
        <title>Comparative Genomics and Chromosome Evolution.</title>
        <authorList>
            <person name="Mudd A.B."/>
        </authorList>
    </citation>
    <scope>NUCLEOTIDE SEQUENCE</scope>
    <source>
        <strain evidence="4">237g6f4</strain>
        <tissue evidence="4">Blood</tissue>
    </source>
</reference>
<keyword evidence="2" id="KW-0677">Repeat</keyword>
<dbReference type="PANTHER" id="PTHR46652">
    <property type="entry name" value="LEUCINE-RICH REPEAT AND IQ DOMAIN-CONTAINING PROTEIN 1-RELATED"/>
    <property type="match status" value="1"/>
</dbReference>
<evidence type="ECO:0000313" key="5">
    <source>
        <dbReference type="Proteomes" id="UP000824782"/>
    </source>
</evidence>
<proteinExistence type="predicted"/>
<evidence type="ECO:0008006" key="6">
    <source>
        <dbReference type="Google" id="ProtNLM"/>
    </source>
</evidence>
<dbReference type="Gene3D" id="3.80.10.10">
    <property type="entry name" value="Ribonuclease Inhibitor"/>
    <property type="match status" value="1"/>
</dbReference>
<keyword evidence="5" id="KW-1185">Reference proteome</keyword>
<dbReference type="PROSITE" id="PS51450">
    <property type="entry name" value="LRR"/>
    <property type="match status" value="5"/>
</dbReference>
<keyword evidence="1" id="KW-0433">Leucine-rich repeat</keyword>
<dbReference type="InterPro" id="IPR025875">
    <property type="entry name" value="Leu-rich_rpt_4"/>
</dbReference>
<name>A0AAV7BW20_ENGPU</name>
<organism evidence="4 5">
    <name type="scientific">Engystomops pustulosus</name>
    <name type="common">Tungara frog</name>
    <name type="synonym">Physalaemus pustulosus</name>
    <dbReference type="NCBI Taxonomy" id="76066"/>
    <lineage>
        <taxon>Eukaryota</taxon>
        <taxon>Metazoa</taxon>
        <taxon>Chordata</taxon>
        <taxon>Craniata</taxon>
        <taxon>Vertebrata</taxon>
        <taxon>Euteleostomi</taxon>
        <taxon>Amphibia</taxon>
        <taxon>Batrachia</taxon>
        <taxon>Anura</taxon>
        <taxon>Neobatrachia</taxon>
        <taxon>Hyloidea</taxon>
        <taxon>Leptodactylidae</taxon>
        <taxon>Leiuperinae</taxon>
        <taxon>Engystomops</taxon>
    </lineage>
</organism>
<dbReference type="EMBL" id="WNYA01000004">
    <property type="protein sequence ID" value="KAG8576783.1"/>
    <property type="molecule type" value="Genomic_DNA"/>
</dbReference>
<dbReference type="PANTHER" id="PTHR46652:SF8">
    <property type="entry name" value="LEUCINE RICH REPEAT CONTAINING 23"/>
    <property type="match status" value="1"/>
</dbReference>
<accession>A0AAV7BW20</accession>
<dbReference type="Proteomes" id="UP000824782">
    <property type="component" value="Unassembled WGS sequence"/>
</dbReference>
<evidence type="ECO:0000256" key="2">
    <source>
        <dbReference type="ARBA" id="ARBA00022737"/>
    </source>
</evidence>
<dbReference type="InterPro" id="IPR003591">
    <property type="entry name" value="Leu-rich_rpt_typical-subtyp"/>
</dbReference>
<dbReference type="AlphaFoldDB" id="A0AAV7BW20"/>
<evidence type="ECO:0000256" key="1">
    <source>
        <dbReference type="ARBA" id="ARBA00022614"/>
    </source>
</evidence>
<dbReference type="InterPro" id="IPR001611">
    <property type="entry name" value="Leu-rich_rpt"/>
</dbReference>
<comment type="caution">
    <text evidence="4">The sequence shown here is derived from an EMBL/GenBank/DDBJ whole genome shotgun (WGS) entry which is preliminary data.</text>
</comment>
<dbReference type="EMBL" id="WNYA01000004">
    <property type="protein sequence ID" value="KAG8576784.1"/>
    <property type="molecule type" value="Genomic_DNA"/>
</dbReference>